<evidence type="ECO:0000256" key="2">
    <source>
        <dbReference type="ARBA" id="ARBA00023125"/>
    </source>
</evidence>
<sequence>MEKNIRKPDGFESQKLFVQPDYMLKELMISALTRPLFVSDIGFFPHAQHHFRERPDGADAHIFIYCVEGEGWVEWKGESGGDEPGDAVGTTRTSNLTERSYKLTERQLAVIPAGAPHRYGASTDKPWSIYWFHLQGEDTAALIRTYGLDQDGPVRLPLSVHSQLLEQSEQCYRLLHDKHYSLPVQIHVAQTMRHLLSSIGLSAERSAQDRKRERYFDEAVRYMTERLAETVTLPELAKQVGLSKQHLVYLFNREAGLPPIEYFLRLKMQRAGQLLDLTGLSVKEIAGAVGMSDPYYFSRLFKKIMGYSPTEYRSIPKG</sequence>
<evidence type="ECO:0000256" key="3">
    <source>
        <dbReference type="ARBA" id="ARBA00023163"/>
    </source>
</evidence>
<evidence type="ECO:0000259" key="4">
    <source>
        <dbReference type="PROSITE" id="PS01124"/>
    </source>
</evidence>
<proteinExistence type="predicted"/>
<dbReference type="InterPro" id="IPR018060">
    <property type="entry name" value="HTH_AraC"/>
</dbReference>
<dbReference type="InterPro" id="IPR003313">
    <property type="entry name" value="AraC-bd"/>
</dbReference>
<protein>
    <submittedName>
        <fullName evidence="5">AraC family transcriptional regulator</fullName>
    </submittedName>
</protein>
<dbReference type="InterPro" id="IPR014710">
    <property type="entry name" value="RmlC-like_jellyroll"/>
</dbReference>
<accession>A0ABS2H0C8</accession>
<dbReference type="Pfam" id="PF02311">
    <property type="entry name" value="AraC_binding"/>
    <property type="match status" value="1"/>
</dbReference>
<reference evidence="5 6" key="1">
    <citation type="submission" date="2021-01" db="EMBL/GenBank/DDBJ databases">
        <title>Paenibacillus sp.nov. isolated from the rhizosphere soil of tomato plant.</title>
        <authorList>
            <person name="Thin K.K."/>
            <person name="Zhang X."/>
            <person name="He S."/>
        </authorList>
    </citation>
    <scope>NUCLEOTIDE SEQUENCE [LARGE SCALE GENOMIC DNA]</scope>
    <source>
        <strain evidence="5 6">DXFW5</strain>
    </source>
</reference>
<dbReference type="Pfam" id="PF12833">
    <property type="entry name" value="HTH_18"/>
    <property type="match status" value="1"/>
</dbReference>
<dbReference type="SUPFAM" id="SSF51215">
    <property type="entry name" value="Regulatory protein AraC"/>
    <property type="match status" value="1"/>
</dbReference>
<dbReference type="PROSITE" id="PS01124">
    <property type="entry name" value="HTH_ARAC_FAMILY_2"/>
    <property type="match status" value="1"/>
</dbReference>
<keyword evidence="2" id="KW-0238">DNA-binding</keyword>
<gene>
    <name evidence="5" type="ORF">IM700_003595</name>
</gene>
<dbReference type="EMBL" id="JADCNN020000002">
    <property type="protein sequence ID" value="MBM6994745.1"/>
    <property type="molecule type" value="Genomic_DNA"/>
</dbReference>
<feature type="domain" description="HTH araC/xylS-type" evidence="4">
    <location>
        <begin position="217"/>
        <end position="315"/>
    </location>
</feature>
<dbReference type="CDD" id="cd06986">
    <property type="entry name" value="cupin_MmsR-like_N"/>
    <property type="match status" value="1"/>
</dbReference>
<dbReference type="Proteomes" id="UP001516620">
    <property type="component" value="Unassembled WGS sequence"/>
</dbReference>
<dbReference type="InterPro" id="IPR037923">
    <property type="entry name" value="HTH-like"/>
</dbReference>
<keyword evidence="1" id="KW-0805">Transcription regulation</keyword>
<dbReference type="RefSeq" id="WP_155606820.1">
    <property type="nucleotide sequence ID" value="NZ_JADCNN020000002.1"/>
</dbReference>
<evidence type="ECO:0000313" key="6">
    <source>
        <dbReference type="Proteomes" id="UP001516620"/>
    </source>
</evidence>
<dbReference type="SMART" id="SM00342">
    <property type="entry name" value="HTH_ARAC"/>
    <property type="match status" value="1"/>
</dbReference>
<dbReference type="PRINTS" id="PR00032">
    <property type="entry name" value="HTHARAC"/>
</dbReference>
<evidence type="ECO:0000313" key="5">
    <source>
        <dbReference type="EMBL" id="MBM6994745.1"/>
    </source>
</evidence>
<dbReference type="Gene3D" id="2.60.120.10">
    <property type="entry name" value="Jelly Rolls"/>
    <property type="match status" value="1"/>
</dbReference>
<evidence type="ECO:0000256" key="1">
    <source>
        <dbReference type="ARBA" id="ARBA00023015"/>
    </source>
</evidence>
<dbReference type="InterPro" id="IPR020449">
    <property type="entry name" value="Tscrpt_reg_AraC-type_HTH"/>
</dbReference>
<dbReference type="SUPFAM" id="SSF46689">
    <property type="entry name" value="Homeodomain-like"/>
    <property type="match status" value="2"/>
</dbReference>
<organism evidence="5 6">
    <name type="scientific">Paenibacillus rhizolycopersici</name>
    <dbReference type="NCBI Taxonomy" id="2780073"/>
    <lineage>
        <taxon>Bacteria</taxon>
        <taxon>Bacillati</taxon>
        <taxon>Bacillota</taxon>
        <taxon>Bacilli</taxon>
        <taxon>Bacillales</taxon>
        <taxon>Paenibacillaceae</taxon>
        <taxon>Paenibacillus</taxon>
    </lineage>
</organism>
<keyword evidence="6" id="KW-1185">Reference proteome</keyword>
<dbReference type="PANTHER" id="PTHR43280:SF30">
    <property type="entry name" value="MMSAB OPERON REGULATORY PROTEIN"/>
    <property type="match status" value="1"/>
</dbReference>
<comment type="caution">
    <text evidence="5">The sequence shown here is derived from an EMBL/GenBank/DDBJ whole genome shotgun (WGS) entry which is preliminary data.</text>
</comment>
<dbReference type="InterPro" id="IPR009057">
    <property type="entry name" value="Homeodomain-like_sf"/>
</dbReference>
<name>A0ABS2H0C8_9BACL</name>
<keyword evidence="3" id="KW-0804">Transcription</keyword>
<dbReference type="Gene3D" id="1.10.10.60">
    <property type="entry name" value="Homeodomain-like"/>
    <property type="match status" value="2"/>
</dbReference>
<dbReference type="PANTHER" id="PTHR43280">
    <property type="entry name" value="ARAC-FAMILY TRANSCRIPTIONAL REGULATOR"/>
    <property type="match status" value="1"/>
</dbReference>